<dbReference type="AlphaFoldDB" id="A0A430RYF8"/>
<keyword evidence="4" id="KW-0418">Kinase</keyword>
<keyword evidence="4" id="KW-0808">Transferase</keyword>
<dbReference type="InterPro" id="IPR046342">
    <property type="entry name" value="CBS_dom_sf"/>
</dbReference>
<dbReference type="PANTHER" id="PTHR43080">
    <property type="entry name" value="CBS DOMAIN-CONTAINING PROTEIN CBSX3, MITOCHONDRIAL"/>
    <property type="match status" value="1"/>
</dbReference>
<proteinExistence type="predicted"/>
<organism evidence="4 5">
    <name type="scientific">Thermus scotoductus</name>
    <dbReference type="NCBI Taxonomy" id="37636"/>
    <lineage>
        <taxon>Bacteria</taxon>
        <taxon>Thermotogati</taxon>
        <taxon>Deinococcota</taxon>
        <taxon>Deinococci</taxon>
        <taxon>Thermales</taxon>
        <taxon>Thermaceae</taxon>
        <taxon>Thermus</taxon>
    </lineage>
</organism>
<dbReference type="GO" id="GO:0016301">
    <property type="term" value="F:kinase activity"/>
    <property type="evidence" value="ECO:0007669"/>
    <property type="project" value="UniProtKB-KW"/>
</dbReference>
<dbReference type="InterPro" id="IPR044725">
    <property type="entry name" value="CBSX3_CBS_dom"/>
</dbReference>
<dbReference type="SMART" id="SM00116">
    <property type="entry name" value="CBS"/>
    <property type="match status" value="2"/>
</dbReference>
<dbReference type="InterPro" id="IPR051257">
    <property type="entry name" value="Diverse_CBS-Domain"/>
</dbReference>
<dbReference type="SUPFAM" id="SSF54631">
    <property type="entry name" value="CBS-domain pair"/>
    <property type="match status" value="1"/>
</dbReference>
<dbReference type="RefSeq" id="WP_126213003.1">
    <property type="nucleotide sequence ID" value="NZ_PELW01000133.1"/>
</dbReference>
<evidence type="ECO:0000256" key="2">
    <source>
        <dbReference type="PROSITE-ProRule" id="PRU00703"/>
    </source>
</evidence>
<dbReference type="CDD" id="cd04623">
    <property type="entry name" value="CBS_pair_bac_euk"/>
    <property type="match status" value="1"/>
</dbReference>
<evidence type="ECO:0000313" key="4">
    <source>
        <dbReference type="EMBL" id="RTH26101.1"/>
    </source>
</evidence>
<accession>A0A430RYF8</accession>
<evidence type="ECO:0000313" key="5">
    <source>
        <dbReference type="Proteomes" id="UP000286712"/>
    </source>
</evidence>
<reference evidence="4 5" key="1">
    <citation type="journal article" date="2019" name="Extremophiles">
        <title>Biogeography of thermophiles and predominance of Thermus scotoductus in domestic water heaters.</title>
        <authorList>
            <person name="Wilpiszeski R.L."/>
            <person name="Zhang Z."/>
            <person name="House C.H."/>
        </authorList>
    </citation>
    <scope>NUCLEOTIDE SEQUENCE [LARGE SCALE GENOMIC DNA]</scope>
    <source>
        <strain evidence="4 5">27_S27</strain>
    </source>
</reference>
<protein>
    <submittedName>
        <fullName evidence="4">Histidine kinase</fullName>
    </submittedName>
</protein>
<dbReference type="Gene3D" id="3.10.580.10">
    <property type="entry name" value="CBS-domain"/>
    <property type="match status" value="1"/>
</dbReference>
<evidence type="ECO:0000256" key="1">
    <source>
        <dbReference type="ARBA" id="ARBA00023122"/>
    </source>
</evidence>
<evidence type="ECO:0000259" key="3">
    <source>
        <dbReference type="PROSITE" id="PS51371"/>
    </source>
</evidence>
<dbReference type="PANTHER" id="PTHR43080:SF2">
    <property type="entry name" value="CBS DOMAIN-CONTAINING PROTEIN"/>
    <property type="match status" value="1"/>
</dbReference>
<dbReference type="Pfam" id="PF00571">
    <property type="entry name" value="CBS"/>
    <property type="match status" value="2"/>
</dbReference>
<name>A0A430RYF8_THESC</name>
<keyword evidence="1 2" id="KW-0129">CBS domain</keyword>
<sequence length="132" mass="15198">MLRPRERGAECRLEALRKLAEHDIGALLVMEGERLLGIFSERDYARKLVLLGRFSKDTRVEEVMTREVITVTPETTLQEAMRLMTEHRVRHLPVLEEGRVVGVVSIGDAVKAIITEQEVLIEELSRYVMENR</sequence>
<gene>
    <name evidence="4" type="ORF">CSW40_05650</name>
</gene>
<dbReference type="InterPro" id="IPR000644">
    <property type="entry name" value="CBS_dom"/>
</dbReference>
<dbReference type="Proteomes" id="UP000286712">
    <property type="component" value="Unassembled WGS sequence"/>
</dbReference>
<comment type="caution">
    <text evidence="4">The sequence shown here is derived from an EMBL/GenBank/DDBJ whole genome shotgun (WGS) entry which is preliminary data.</text>
</comment>
<dbReference type="EMBL" id="PELW01000133">
    <property type="protein sequence ID" value="RTH26101.1"/>
    <property type="molecule type" value="Genomic_DNA"/>
</dbReference>
<dbReference type="PROSITE" id="PS51371">
    <property type="entry name" value="CBS"/>
    <property type="match status" value="1"/>
</dbReference>
<feature type="domain" description="CBS" evidence="3">
    <location>
        <begin position="64"/>
        <end position="119"/>
    </location>
</feature>